<feature type="domain" description="ABC transporter" evidence="7">
    <location>
        <begin position="6"/>
        <end position="249"/>
    </location>
</feature>
<evidence type="ECO:0000313" key="8">
    <source>
        <dbReference type="EMBL" id="MBY3589651.1"/>
    </source>
</evidence>
<keyword evidence="4" id="KW-0547">Nucleotide-binding</keyword>
<name>A0ABS7LDY8_9HYPH</name>
<dbReference type="NCBIfam" id="TIGR01727">
    <property type="entry name" value="oligo_HPY"/>
    <property type="match status" value="1"/>
</dbReference>
<dbReference type="PROSITE" id="PS50893">
    <property type="entry name" value="ABC_TRANSPORTER_2"/>
    <property type="match status" value="1"/>
</dbReference>
<dbReference type="Pfam" id="PF00005">
    <property type="entry name" value="ABC_tran"/>
    <property type="match status" value="1"/>
</dbReference>
<evidence type="ECO:0000256" key="6">
    <source>
        <dbReference type="SAM" id="MobiDB-lite"/>
    </source>
</evidence>
<evidence type="ECO:0000259" key="7">
    <source>
        <dbReference type="PROSITE" id="PS50893"/>
    </source>
</evidence>
<dbReference type="InterPro" id="IPR003593">
    <property type="entry name" value="AAA+_ATPase"/>
</dbReference>
<dbReference type="EMBL" id="JABTXI010000002">
    <property type="protein sequence ID" value="MBY3589651.1"/>
    <property type="molecule type" value="Genomic_DNA"/>
</dbReference>
<dbReference type="InterPro" id="IPR050319">
    <property type="entry name" value="ABC_transp_ATP-bind"/>
</dbReference>
<keyword evidence="9" id="KW-1185">Reference proteome</keyword>
<comment type="similarity">
    <text evidence="2">Belongs to the ABC transporter superfamily.</text>
</comment>
<evidence type="ECO:0000256" key="4">
    <source>
        <dbReference type="ARBA" id="ARBA00022741"/>
    </source>
</evidence>
<dbReference type="Gene3D" id="3.40.50.300">
    <property type="entry name" value="P-loop containing nucleotide triphosphate hydrolases"/>
    <property type="match status" value="1"/>
</dbReference>
<dbReference type="GeneID" id="66144790"/>
<keyword evidence="5 8" id="KW-0067">ATP-binding</keyword>
<evidence type="ECO:0000256" key="1">
    <source>
        <dbReference type="ARBA" id="ARBA00004417"/>
    </source>
</evidence>
<dbReference type="PANTHER" id="PTHR43776:SF7">
    <property type="entry name" value="D,D-DIPEPTIDE TRANSPORT ATP-BINDING PROTEIN DDPF-RELATED"/>
    <property type="match status" value="1"/>
</dbReference>
<dbReference type="SMART" id="SM00382">
    <property type="entry name" value="AAA"/>
    <property type="match status" value="1"/>
</dbReference>
<dbReference type="CDD" id="cd03257">
    <property type="entry name" value="ABC_NikE_OppD_transporters"/>
    <property type="match status" value="1"/>
</dbReference>
<evidence type="ECO:0000313" key="9">
    <source>
        <dbReference type="Proteomes" id="UP000720124"/>
    </source>
</evidence>
<comment type="subcellular location">
    <subcellularLocation>
        <location evidence="1">Cell inner membrane</location>
        <topology evidence="1">Peripheral membrane protein</topology>
    </subcellularLocation>
</comment>
<dbReference type="Pfam" id="PF08352">
    <property type="entry name" value="oligo_HPY"/>
    <property type="match status" value="1"/>
</dbReference>
<reference evidence="8 9" key="1">
    <citation type="submission" date="2020-06" db="EMBL/GenBank/DDBJ databases">
        <title>Global-level population genomics: horizontal gene transfer, symbiosis and evolution in Rhizobia.</title>
        <authorList>
            <person name="Gai Y."/>
        </authorList>
    </citation>
    <scope>NUCLEOTIDE SEQUENCE [LARGE SCALE GENOMIC DNA]</scope>
    <source>
        <strain evidence="8 9">PLR6_1b</strain>
    </source>
</reference>
<evidence type="ECO:0000256" key="5">
    <source>
        <dbReference type="ARBA" id="ARBA00022840"/>
    </source>
</evidence>
<dbReference type="GO" id="GO:0005524">
    <property type="term" value="F:ATP binding"/>
    <property type="evidence" value="ECO:0007669"/>
    <property type="project" value="UniProtKB-KW"/>
</dbReference>
<organism evidence="8 9">
    <name type="scientific">Rhizobium bangladeshense</name>
    <dbReference type="NCBI Taxonomy" id="1138189"/>
    <lineage>
        <taxon>Bacteria</taxon>
        <taxon>Pseudomonadati</taxon>
        <taxon>Pseudomonadota</taxon>
        <taxon>Alphaproteobacteria</taxon>
        <taxon>Hyphomicrobiales</taxon>
        <taxon>Rhizobiaceae</taxon>
        <taxon>Rhizobium/Agrobacterium group</taxon>
        <taxon>Rhizobium</taxon>
    </lineage>
</organism>
<dbReference type="InterPro" id="IPR013563">
    <property type="entry name" value="Oligopep_ABC_C"/>
</dbReference>
<accession>A0ABS7LDY8</accession>
<feature type="region of interest" description="Disordered" evidence="6">
    <location>
        <begin position="252"/>
        <end position="273"/>
    </location>
</feature>
<proteinExistence type="inferred from homology"/>
<comment type="caution">
    <text evidence="8">The sequence shown here is derived from an EMBL/GenBank/DDBJ whole genome shotgun (WGS) entry which is preliminary data.</text>
</comment>
<gene>
    <name evidence="8" type="ORF">HJA87_07095</name>
</gene>
<dbReference type="PANTHER" id="PTHR43776">
    <property type="entry name" value="TRANSPORT ATP-BINDING PROTEIN"/>
    <property type="match status" value="1"/>
</dbReference>
<evidence type="ECO:0000256" key="2">
    <source>
        <dbReference type="ARBA" id="ARBA00005417"/>
    </source>
</evidence>
<protein>
    <submittedName>
        <fullName evidence="8">ATP-binding cassette domain-containing protein</fullName>
    </submittedName>
</protein>
<dbReference type="Proteomes" id="UP000720124">
    <property type="component" value="Unassembled WGS sequence"/>
</dbReference>
<dbReference type="RefSeq" id="WP_207602306.1">
    <property type="nucleotide sequence ID" value="NZ_CP071612.1"/>
</dbReference>
<keyword evidence="3" id="KW-0813">Transport</keyword>
<dbReference type="PROSITE" id="PS00211">
    <property type="entry name" value="ABC_TRANSPORTER_1"/>
    <property type="match status" value="1"/>
</dbReference>
<dbReference type="InterPro" id="IPR003439">
    <property type="entry name" value="ABC_transporter-like_ATP-bd"/>
</dbReference>
<sequence>MSELLLSVRGLGKNYKSRGTRLTILQDISFDIGKGEVVGLVGESGSGKTTIGRSVLRLVEPSAGSVRFDGTELTTLSSSTMRRVRPRMQYIFQDPFASLSPRMTIGEILTEGLKIQGLGTARERLDRAREALEQVDLPPEAVNRYAHEFSGGQRQRIGIARALTLAPEFIVADEPVSALDVSIQAQVINLLRDLQQRLGLTMLFISHDLAVVEYICDRVIVLYLGRIMEIAPSAALYARPLHPYTRALLSAIPSPDPDAPRDRQILRGDIPSPANPPSGCVFRTRCPNALPACGETVPELREMQPGHFKACIRDDLN</sequence>
<dbReference type="InterPro" id="IPR017871">
    <property type="entry name" value="ABC_transporter-like_CS"/>
</dbReference>
<dbReference type="SUPFAM" id="SSF52540">
    <property type="entry name" value="P-loop containing nucleoside triphosphate hydrolases"/>
    <property type="match status" value="1"/>
</dbReference>
<evidence type="ECO:0000256" key="3">
    <source>
        <dbReference type="ARBA" id="ARBA00022448"/>
    </source>
</evidence>
<dbReference type="InterPro" id="IPR027417">
    <property type="entry name" value="P-loop_NTPase"/>
</dbReference>